<keyword evidence="1" id="KW-0833">Ubl conjugation pathway</keyword>
<comment type="caution">
    <text evidence="3">The sequence shown here is derived from an EMBL/GenBank/DDBJ whole genome shotgun (WGS) entry which is preliminary data.</text>
</comment>
<sequence>MLRREATTIKLSPEDILEYDESRETQKLKQQQAQQQQQQQQQANDLEQQQNSLSDFTPRTILQEQINNSSQEIVSDFKEESSSVYQRSRPIRQSSRDERIGIQRN</sequence>
<evidence type="ECO:0000313" key="3">
    <source>
        <dbReference type="EMBL" id="EMG50162.1"/>
    </source>
</evidence>
<proteinExistence type="predicted"/>
<keyword evidence="4" id="KW-1185">Reference proteome</keyword>
<dbReference type="eggNOG" id="ENOG502RQDI">
    <property type="taxonomic scope" value="Eukaryota"/>
</dbReference>
<dbReference type="HOGENOM" id="CLU_2348025_0_0_1"/>
<dbReference type="OrthoDB" id="4091035at2759"/>
<reference evidence="3 4" key="1">
    <citation type="submission" date="2013-02" db="EMBL/GenBank/DDBJ databases">
        <title>Genome sequence of Candida maltosa Xu316, a potential industrial strain for xylitol and ethanol production.</title>
        <authorList>
            <person name="Yu J."/>
            <person name="Wang Q."/>
            <person name="Geng X."/>
            <person name="Bao W."/>
            <person name="He P."/>
            <person name="Cai J."/>
        </authorList>
    </citation>
    <scope>NUCLEOTIDE SEQUENCE [LARGE SCALE GENOMIC DNA]</scope>
    <source>
        <strain evidence="4">Xu316</strain>
    </source>
</reference>
<feature type="region of interest" description="Disordered" evidence="2">
    <location>
        <begin position="23"/>
        <end position="58"/>
    </location>
</feature>
<feature type="compositionally biased region" description="Basic and acidic residues" evidence="2">
    <location>
        <begin position="94"/>
        <end position="105"/>
    </location>
</feature>
<protein>
    <submittedName>
        <fullName evidence="3">Uncharacterized protein</fullName>
    </submittedName>
</protein>
<evidence type="ECO:0000256" key="2">
    <source>
        <dbReference type="SAM" id="MobiDB-lite"/>
    </source>
</evidence>
<evidence type="ECO:0000313" key="4">
    <source>
        <dbReference type="Proteomes" id="UP000011777"/>
    </source>
</evidence>
<dbReference type="AlphaFoldDB" id="M3HRL1"/>
<dbReference type="GO" id="GO:0005680">
    <property type="term" value="C:anaphase-promoting complex"/>
    <property type="evidence" value="ECO:0007669"/>
    <property type="project" value="InterPro"/>
</dbReference>
<feature type="compositionally biased region" description="Low complexity" evidence="2">
    <location>
        <begin position="28"/>
        <end position="51"/>
    </location>
</feature>
<dbReference type="Proteomes" id="UP000011777">
    <property type="component" value="Unassembled WGS sequence"/>
</dbReference>
<feature type="non-terminal residue" evidence="3">
    <location>
        <position position="1"/>
    </location>
</feature>
<gene>
    <name evidence="3" type="ORF">G210_4820</name>
</gene>
<dbReference type="InterPro" id="IPR018860">
    <property type="entry name" value="APC_suCDC26"/>
</dbReference>
<organism evidence="3 4">
    <name type="scientific">Candida maltosa (strain Xu316)</name>
    <name type="common">Yeast</name>
    <dbReference type="NCBI Taxonomy" id="1245528"/>
    <lineage>
        <taxon>Eukaryota</taxon>
        <taxon>Fungi</taxon>
        <taxon>Dikarya</taxon>
        <taxon>Ascomycota</taxon>
        <taxon>Saccharomycotina</taxon>
        <taxon>Pichiomycetes</taxon>
        <taxon>Debaryomycetaceae</taxon>
        <taxon>Candida/Lodderomyces clade</taxon>
        <taxon>Candida</taxon>
    </lineage>
</organism>
<accession>M3HRL1</accession>
<name>M3HRL1_CANMX</name>
<dbReference type="OMA" id="HDQNHND"/>
<dbReference type="EMBL" id="AOGT01000356">
    <property type="protein sequence ID" value="EMG50162.1"/>
    <property type="molecule type" value="Genomic_DNA"/>
</dbReference>
<dbReference type="Pfam" id="PF10471">
    <property type="entry name" value="ANAPC_CDC26"/>
    <property type="match status" value="1"/>
</dbReference>
<dbReference type="GO" id="GO:0031145">
    <property type="term" value="P:anaphase-promoting complex-dependent catabolic process"/>
    <property type="evidence" value="ECO:0007669"/>
    <property type="project" value="InterPro"/>
</dbReference>
<evidence type="ECO:0000256" key="1">
    <source>
        <dbReference type="ARBA" id="ARBA00022786"/>
    </source>
</evidence>
<feature type="region of interest" description="Disordered" evidence="2">
    <location>
        <begin position="73"/>
        <end position="105"/>
    </location>
</feature>